<comment type="caution">
    <text evidence="10">The sequence shown here is derived from an EMBL/GenBank/DDBJ whole genome shotgun (WGS) entry which is preliminary data.</text>
</comment>
<gene>
    <name evidence="10" type="ORF">Ahy_B09g099873</name>
</gene>
<reference evidence="10 11" key="1">
    <citation type="submission" date="2019-01" db="EMBL/GenBank/DDBJ databases">
        <title>Sequencing of cultivated peanut Arachis hypogaea provides insights into genome evolution and oil improvement.</title>
        <authorList>
            <person name="Chen X."/>
        </authorList>
    </citation>
    <scope>NUCLEOTIDE SEQUENCE [LARGE SCALE GENOMIC DNA]</scope>
    <source>
        <strain evidence="11">cv. Fuhuasheng</strain>
        <tissue evidence="10">Leaves</tissue>
    </source>
</reference>
<dbReference type="GO" id="GO:0004674">
    <property type="term" value="F:protein serine/threonine kinase activity"/>
    <property type="evidence" value="ECO:0007669"/>
    <property type="project" value="UniProtKB-EC"/>
</dbReference>
<dbReference type="GO" id="GO:0030247">
    <property type="term" value="F:polysaccharide binding"/>
    <property type="evidence" value="ECO:0007669"/>
    <property type="project" value="InterPro"/>
</dbReference>
<dbReference type="InterPro" id="IPR032872">
    <property type="entry name" value="WAK_assoc_C"/>
</dbReference>
<comment type="catalytic activity">
    <reaction evidence="6">
        <text>L-seryl-[protein] + ATP = O-phospho-L-seryl-[protein] + ADP + H(+)</text>
        <dbReference type="Rhea" id="RHEA:17989"/>
        <dbReference type="Rhea" id="RHEA-COMP:9863"/>
        <dbReference type="Rhea" id="RHEA-COMP:11604"/>
        <dbReference type="ChEBI" id="CHEBI:15378"/>
        <dbReference type="ChEBI" id="CHEBI:29999"/>
        <dbReference type="ChEBI" id="CHEBI:30616"/>
        <dbReference type="ChEBI" id="CHEBI:83421"/>
        <dbReference type="ChEBI" id="CHEBI:456216"/>
        <dbReference type="EC" id="2.7.11.1"/>
    </reaction>
</comment>
<evidence type="ECO:0000313" key="11">
    <source>
        <dbReference type="Proteomes" id="UP000289738"/>
    </source>
</evidence>
<evidence type="ECO:0000313" key="10">
    <source>
        <dbReference type="EMBL" id="RYQ93618.1"/>
    </source>
</evidence>
<evidence type="ECO:0000256" key="6">
    <source>
        <dbReference type="ARBA" id="ARBA00048679"/>
    </source>
</evidence>
<accession>A0A444XUZ6</accession>
<dbReference type="EC" id="2.7.11.1" evidence="2"/>
<dbReference type="Proteomes" id="UP000289738">
    <property type="component" value="Chromosome B09"/>
</dbReference>
<evidence type="ECO:0000256" key="4">
    <source>
        <dbReference type="ARBA" id="ARBA00023180"/>
    </source>
</evidence>
<dbReference type="EMBL" id="SDMP01000019">
    <property type="protein sequence ID" value="RYQ93618.1"/>
    <property type="molecule type" value="Genomic_DNA"/>
</dbReference>
<dbReference type="InterPro" id="IPR025287">
    <property type="entry name" value="WAK_GUB"/>
</dbReference>
<evidence type="ECO:0000259" key="9">
    <source>
        <dbReference type="Pfam" id="PF14380"/>
    </source>
</evidence>
<evidence type="ECO:0000256" key="3">
    <source>
        <dbReference type="ARBA" id="ARBA00022729"/>
    </source>
</evidence>
<comment type="subcellular location">
    <subcellularLocation>
        <location evidence="1">Membrane</location>
        <topology evidence="1">Single-pass membrane protein</topology>
    </subcellularLocation>
</comment>
<dbReference type="AlphaFoldDB" id="A0A444XUZ6"/>
<feature type="domain" description="Wall-associated receptor kinase C-terminal" evidence="9">
    <location>
        <begin position="178"/>
        <end position="248"/>
    </location>
</feature>
<keyword evidence="3 7" id="KW-0732">Signal</keyword>
<feature type="domain" description="Wall-associated receptor kinase galacturonan-binding" evidence="8">
    <location>
        <begin position="31"/>
        <end position="94"/>
    </location>
</feature>
<feature type="chain" id="PRO_5019392689" description="non-specific serine/threonine protein kinase" evidence="7">
    <location>
        <begin position="17"/>
        <end position="351"/>
    </location>
</feature>
<evidence type="ECO:0000256" key="2">
    <source>
        <dbReference type="ARBA" id="ARBA00012513"/>
    </source>
</evidence>
<organism evidence="10 11">
    <name type="scientific">Arachis hypogaea</name>
    <name type="common">Peanut</name>
    <dbReference type="NCBI Taxonomy" id="3818"/>
    <lineage>
        <taxon>Eukaryota</taxon>
        <taxon>Viridiplantae</taxon>
        <taxon>Streptophyta</taxon>
        <taxon>Embryophyta</taxon>
        <taxon>Tracheophyta</taxon>
        <taxon>Spermatophyta</taxon>
        <taxon>Magnoliopsida</taxon>
        <taxon>eudicotyledons</taxon>
        <taxon>Gunneridae</taxon>
        <taxon>Pentapetalae</taxon>
        <taxon>rosids</taxon>
        <taxon>fabids</taxon>
        <taxon>Fabales</taxon>
        <taxon>Fabaceae</taxon>
        <taxon>Papilionoideae</taxon>
        <taxon>50 kb inversion clade</taxon>
        <taxon>dalbergioids sensu lato</taxon>
        <taxon>Dalbergieae</taxon>
        <taxon>Pterocarpus clade</taxon>
        <taxon>Arachis</taxon>
    </lineage>
</organism>
<protein>
    <recommendedName>
        <fullName evidence="2">non-specific serine/threonine protein kinase</fullName>
        <ecNumber evidence="2">2.7.11.1</ecNumber>
    </recommendedName>
</protein>
<proteinExistence type="predicted"/>
<keyword evidence="4" id="KW-0325">Glycoprotein</keyword>
<name>A0A444XUZ6_ARAHY</name>
<evidence type="ECO:0000256" key="5">
    <source>
        <dbReference type="ARBA" id="ARBA00047899"/>
    </source>
</evidence>
<dbReference type="GO" id="GO:0016020">
    <property type="term" value="C:membrane"/>
    <property type="evidence" value="ECO:0007669"/>
    <property type="project" value="UniProtKB-SubCell"/>
</dbReference>
<sequence>MYRCVIISIILYSVLSRTTLCSYVDPQFEACKPQTCGNQSISYPFYIQYKQEPFCGYPGFGISCDSNGFPVLNLSNTPYIIHQIFYHNQSLRVANAAFSSTNTTTADYCLSLTRNLTLPSTKIFSLVHQNHNKDILLFFGCNLSSLPTELTNYRIGCSEANNKTGGSILALYKDDVKTVSSVSKSCGRGGEVVHAGVEESEAGGIQEALRRGFMLNWNASDCKPCSSSGGRCGFNVTMYFFQCYCTDRIHASRCVIPDGRSKASMKIGLALGLEPSNMGTHESLSVDLQRLGNFFILFGGMNHVPISVTNIYGTLNVSGPSDVSIQLLIQQRVFIKWRNAWEASDAMSRSG</sequence>
<dbReference type="PANTHER" id="PTHR33138">
    <property type="entry name" value="OS01G0690200 PROTEIN"/>
    <property type="match status" value="1"/>
</dbReference>
<dbReference type="Pfam" id="PF13947">
    <property type="entry name" value="GUB_WAK_bind"/>
    <property type="match status" value="1"/>
</dbReference>
<evidence type="ECO:0000259" key="8">
    <source>
        <dbReference type="Pfam" id="PF13947"/>
    </source>
</evidence>
<evidence type="ECO:0000256" key="1">
    <source>
        <dbReference type="ARBA" id="ARBA00004167"/>
    </source>
</evidence>
<dbReference type="Pfam" id="PF14380">
    <property type="entry name" value="WAK_assoc"/>
    <property type="match status" value="1"/>
</dbReference>
<comment type="catalytic activity">
    <reaction evidence="5">
        <text>L-threonyl-[protein] + ATP = O-phospho-L-threonyl-[protein] + ADP + H(+)</text>
        <dbReference type="Rhea" id="RHEA:46608"/>
        <dbReference type="Rhea" id="RHEA-COMP:11060"/>
        <dbReference type="Rhea" id="RHEA-COMP:11605"/>
        <dbReference type="ChEBI" id="CHEBI:15378"/>
        <dbReference type="ChEBI" id="CHEBI:30013"/>
        <dbReference type="ChEBI" id="CHEBI:30616"/>
        <dbReference type="ChEBI" id="CHEBI:61977"/>
        <dbReference type="ChEBI" id="CHEBI:456216"/>
        <dbReference type="EC" id="2.7.11.1"/>
    </reaction>
</comment>
<keyword evidence="11" id="KW-1185">Reference proteome</keyword>
<dbReference type="PANTHER" id="PTHR33138:SF27">
    <property type="entry name" value="WALL-ASSOCIATED RECEPTOR KINASE C-TERMINAL DOMAIN-CONTAINING PROTEIN"/>
    <property type="match status" value="1"/>
</dbReference>
<feature type="signal peptide" evidence="7">
    <location>
        <begin position="1"/>
        <end position="16"/>
    </location>
</feature>
<evidence type="ECO:0000256" key="7">
    <source>
        <dbReference type="SAM" id="SignalP"/>
    </source>
</evidence>